<dbReference type="PANTHER" id="PTHR22696">
    <property type="entry name" value="E3 UBIQUITIN-PROTEIN LIGASE RNF26"/>
    <property type="match status" value="1"/>
</dbReference>
<dbReference type="STRING" id="1754192.A0A1Y1XJS9"/>
<dbReference type="Gene3D" id="3.30.40.10">
    <property type="entry name" value="Zinc/RING finger domain, C3HC4 (zinc finger)"/>
    <property type="match status" value="1"/>
</dbReference>
<dbReference type="GO" id="GO:0016567">
    <property type="term" value="P:protein ubiquitination"/>
    <property type="evidence" value="ECO:0007669"/>
    <property type="project" value="TreeGrafter"/>
</dbReference>
<keyword evidence="2" id="KW-0472">Membrane</keyword>
<evidence type="ECO:0000256" key="1">
    <source>
        <dbReference type="SAM" id="MobiDB-lite"/>
    </source>
</evidence>
<keyword evidence="2" id="KW-0812">Transmembrane</keyword>
<dbReference type="GO" id="GO:0061630">
    <property type="term" value="F:ubiquitin protein ligase activity"/>
    <property type="evidence" value="ECO:0007669"/>
    <property type="project" value="TreeGrafter"/>
</dbReference>
<keyword evidence="4" id="KW-1185">Reference proteome</keyword>
<dbReference type="AlphaFoldDB" id="A0A1Y1XJS9"/>
<feature type="compositionally biased region" description="Low complexity" evidence="1">
    <location>
        <begin position="481"/>
        <end position="492"/>
    </location>
</feature>
<evidence type="ECO:0008006" key="5">
    <source>
        <dbReference type="Google" id="ProtNLM"/>
    </source>
</evidence>
<feature type="compositionally biased region" description="Acidic residues" evidence="1">
    <location>
        <begin position="461"/>
        <end position="480"/>
    </location>
</feature>
<protein>
    <recommendedName>
        <fullName evidence="5">RING-type domain-containing protein</fullName>
    </recommendedName>
</protein>
<keyword evidence="2" id="KW-1133">Transmembrane helix</keyword>
<comment type="caution">
    <text evidence="3">The sequence shown here is derived from an EMBL/GenBank/DDBJ whole genome shotgun (WGS) entry which is preliminary data.</text>
</comment>
<dbReference type="GO" id="GO:0006511">
    <property type="term" value="P:ubiquitin-dependent protein catabolic process"/>
    <property type="evidence" value="ECO:0007669"/>
    <property type="project" value="TreeGrafter"/>
</dbReference>
<dbReference type="Pfam" id="PF13920">
    <property type="entry name" value="zf-C3HC4_3"/>
    <property type="match status" value="1"/>
</dbReference>
<dbReference type="InterPro" id="IPR013083">
    <property type="entry name" value="Znf_RING/FYVE/PHD"/>
</dbReference>
<dbReference type="EMBL" id="MCFG01000027">
    <property type="protein sequence ID" value="ORX86000.1"/>
    <property type="molecule type" value="Genomic_DNA"/>
</dbReference>
<feature type="transmembrane region" description="Helical" evidence="2">
    <location>
        <begin position="63"/>
        <end position="81"/>
    </location>
</feature>
<evidence type="ECO:0000313" key="4">
    <source>
        <dbReference type="Proteomes" id="UP000193944"/>
    </source>
</evidence>
<feature type="region of interest" description="Disordered" evidence="1">
    <location>
        <begin position="455"/>
        <end position="517"/>
    </location>
</feature>
<gene>
    <name evidence="3" type="ORF">BCR32DRAFT_290342</name>
</gene>
<proteinExistence type="predicted"/>
<dbReference type="OrthoDB" id="66726at2759"/>
<sequence length="716" mass="84955">MSVFFDTLLEAAKLQFDFVSDINRKYLSDILKSKYIFVLFLVTLSFHHAIAIEPFSKPKRIPIYIRSFFSIPLLYFFYPIFKSLLTISFLANKEFFTDILNYYTTYTYDAILDKLPTPVYKVENCLFYFFIILCILLVFIVFFNRMENNQLIMDRADIFNLFMAGIYLHLIPNGSIILITFIYSIEILAYIILLSFPNSGLQYQIIPTTLTFILLTIYFFLTIQFNVNIHQVLILYIRKILEFSAIITVFVFLIIHILINLFEGKPLINPKIFNSLTRGDDFYNVLVKFSEDVIFFYSKDKEKQKSYNRTINQDNLNNIYTTGININKNEKKNKTISNGYDNEYNHNMNDNYTSTIGSLSIISYPIEPTLLMINCNAIRNIVDLIVSFFINKTDKKEKENLMSETDKILYQQVRSNIPFSSDTEDSDYEEDIDMEREKKRIDYEKLNQRYLHHKNKFYNNNDDDNEEEEEEEEEDDDDSFYNDYYYEYIINNENREEEDDDSDDDSDNDKENENKIKNSNDIYKELFDLNYDHINQDSLNNSHILTRNQSKTLKYVKDIEMPLFQDNGVLKYLNKDFNMETNNHNHNHNNKEYYLSKDQDHEFNINSNNENNSIMKKSNSMLTHFFNKTIGYNHEIRPLNNSDNNKINEVMTNIKNQYIEANLCVACRKRPRTIVLWPCGCLCICETCRKVLALKKYDKCPCSDNKVEGYSKVYIP</sequence>
<feature type="compositionally biased region" description="Acidic residues" evidence="1">
    <location>
        <begin position="495"/>
        <end position="508"/>
    </location>
</feature>
<evidence type="ECO:0000313" key="3">
    <source>
        <dbReference type="EMBL" id="ORX86000.1"/>
    </source>
</evidence>
<feature type="transmembrane region" description="Helical" evidence="2">
    <location>
        <begin position="205"/>
        <end position="228"/>
    </location>
</feature>
<name>A0A1Y1XJS9_9FUNG</name>
<dbReference type="PANTHER" id="PTHR22696:SF1">
    <property type="entry name" value="E3 UBIQUITIN-PROTEIN LIGASE RNF26"/>
    <property type="match status" value="1"/>
</dbReference>
<reference evidence="3 4" key="2">
    <citation type="submission" date="2016-08" db="EMBL/GenBank/DDBJ databases">
        <title>Pervasive Adenine N6-methylation of Active Genes in Fungi.</title>
        <authorList>
            <consortium name="DOE Joint Genome Institute"/>
            <person name="Mondo S.J."/>
            <person name="Dannebaum R.O."/>
            <person name="Kuo R.C."/>
            <person name="Labutti K."/>
            <person name="Haridas S."/>
            <person name="Kuo A."/>
            <person name="Salamov A."/>
            <person name="Ahrendt S.R."/>
            <person name="Lipzen A."/>
            <person name="Sullivan W."/>
            <person name="Andreopoulos W.B."/>
            <person name="Clum A."/>
            <person name="Lindquist E."/>
            <person name="Daum C."/>
            <person name="Ramamoorthy G.K."/>
            <person name="Gryganskyi A."/>
            <person name="Culley D."/>
            <person name="Magnuson J.K."/>
            <person name="James T.Y."/>
            <person name="O'Malley M.A."/>
            <person name="Stajich J.E."/>
            <person name="Spatafora J.W."/>
            <person name="Visel A."/>
            <person name="Grigoriev I.V."/>
        </authorList>
    </citation>
    <scope>NUCLEOTIDE SEQUENCE [LARGE SCALE GENOMIC DNA]</scope>
    <source>
        <strain evidence="3 4">S4</strain>
    </source>
</reference>
<evidence type="ECO:0000256" key="2">
    <source>
        <dbReference type="SAM" id="Phobius"/>
    </source>
</evidence>
<organism evidence="3 4">
    <name type="scientific">Anaeromyces robustus</name>
    <dbReference type="NCBI Taxonomy" id="1754192"/>
    <lineage>
        <taxon>Eukaryota</taxon>
        <taxon>Fungi</taxon>
        <taxon>Fungi incertae sedis</taxon>
        <taxon>Chytridiomycota</taxon>
        <taxon>Chytridiomycota incertae sedis</taxon>
        <taxon>Neocallimastigomycetes</taxon>
        <taxon>Neocallimastigales</taxon>
        <taxon>Neocallimastigaceae</taxon>
        <taxon>Anaeromyces</taxon>
    </lineage>
</organism>
<reference evidence="3 4" key="1">
    <citation type="submission" date="2016-08" db="EMBL/GenBank/DDBJ databases">
        <title>A Parts List for Fungal Cellulosomes Revealed by Comparative Genomics.</title>
        <authorList>
            <consortium name="DOE Joint Genome Institute"/>
            <person name="Haitjema C.H."/>
            <person name="Gilmore S.P."/>
            <person name="Henske J.K."/>
            <person name="Solomon K.V."/>
            <person name="De Groot R."/>
            <person name="Kuo A."/>
            <person name="Mondo S.J."/>
            <person name="Salamov A.A."/>
            <person name="Labutti K."/>
            <person name="Zhao Z."/>
            <person name="Chiniquy J."/>
            <person name="Barry K."/>
            <person name="Brewer H.M."/>
            <person name="Purvine S.O."/>
            <person name="Wright A.T."/>
            <person name="Boxma B."/>
            <person name="Van Alen T."/>
            <person name="Hackstein J.H."/>
            <person name="Baker S.E."/>
            <person name="Grigoriev I.V."/>
            <person name="O'Malley M.A."/>
        </authorList>
    </citation>
    <scope>NUCLEOTIDE SEQUENCE [LARGE SCALE GENOMIC DNA]</scope>
    <source>
        <strain evidence="3 4">S4</strain>
    </source>
</reference>
<feature type="transmembrane region" description="Helical" evidence="2">
    <location>
        <begin position="126"/>
        <end position="145"/>
    </location>
</feature>
<accession>A0A1Y1XJS9</accession>
<feature type="transmembrane region" description="Helical" evidence="2">
    <location>
        <begin position="166"/>
        <end position="193"/>
    </location>
</feature>
<dbReference type="Proteomes" id="UP000193944">
    <property type="component" value="Unassembled WGS sequence"/>
</dbReference>
<feature type="transmembrane region" description="Helical" evidence="2">
    <location>
        <begin position="35"/>
        <end position="51"/>
    </location>
</feature>
<feature type="transmembrane region" description="Helical" evidence="2">
    <location>
        <begin position="240"/>
        <end position="262"/>
    </location>
</feature>